<accession>A0A420X063</accession>
<evidence type="ECO:0000256" key="1">
    <source>
        <dbReference type="ARBA" id="ARBA00012104"/>
    </source>
</evidence>
<dbReference type="InterPro" id="IPR013749">
    <property type="entry name" value="PM/HMP-P_kinase-1"/>
</dbReference>
<dbReference type="GO" id="GO:0005829">
    <property type="term" value="C:cytosol"/>
    <property type="evidence" value="ECO:0007669"/>
    <property type="project" value="TreeGrafter"/>
</dbReference>
<dbReference type="GO" id="GO:0005524">
    <property type="term" value="F:ATP binding"/>
    <property type="evidence" value="ECO:0007669"/>
    <property type="project" value="UniProtKB-KW"/>
</dbReference>
<feature type="domain" description="Pyridoxamine kinase/Phosphomethylpyrimidine kinase" evidence="6">
    <location>
        <begin position="79"/>
        <end position="248"/>
    </location>
</feature>
<dbReference type="AlphaFoldDB" id="A0A420X063"/>
<keyword evidence="8" id="KW-1185">Reference proteome</keyword>
<evidence type="ECO:0000256" key="3">
    <source>
        <dbReference type="ARBA" id="ARBA00022741"/>
    </source>
</evidence>
<gene>
    <name evidence="7" type="ORF">C7446_0044</name>
</gene>
<name>A0A420X063_9GAMM</name>
<evidence type="ECO:0000256" key="4">
    <source>
        <dbReference type="ARBA" id="ARBA00022777"/>
    </source>
</evidence>
<dbReference type="Proteomes" id="UP000281975">
    <property type="component" value="Unassembled WGS sequence"/>
</dbReference>
<evidence type="ECO:0000313" key="7">
    <source>
        <dbReference type="EMBL" id="RKR07236.1"/>
    </source>
</evidence>
<evidence type="ECO:0000259" key="6">
    <source>
        <dbReference type="Pfam" id="PF08543"/>
    </source>
</evidence>
<dbReference type="InterPro" id="IPR029056">
    <property type="entry name" value="Ribokinase-like"/>
</dbReference>
<dbReference type="EMBL" id="RBIN01000001">
    <property type="protein sequence ID" value="RKR07236.1"/>
    <property type="molecule type" value="Genomic_DNA"/>
</dbReference>
<keyword evidence="4 7" id="KW-0418">Kinase</keyword>
<keyword evidence="5" id="KW-0067">ATP-binding</keyword>
<protein>
    <recommendedName>
        <fullName evidence="1">pyridoxal kinase</fullName>
        <ecNumber evidence="1">2.7.1.35</ecNumber>
    </recommendedName>
</protein>
<dbReference type="NCBIfam" id="TIGR00687">
    <property type="entry name" value="pyridox_kin"/>
    <property type="match status" value="1"/>
</dbReference>
<keyword evidence="3" id="KW-0547">Nucleotide-binding</keyword>
<keyword evidence="2" id="KW-0808">Transferase</keyword>
<dbReference type="PANTHER" id="PTHR10534:SF2">
    <property type="entry name" value="PYRIDOXAL KINASE"/>
    <property type="match status" value="1"/>
</dbReference>
<proteinExistence type="predicted"/>
<organism evidence="7 8">
    <name type="scientific">Kushneria sinocarnis</name>
    <dbReference type="NCBI Taxonomy" id="595502"/>
    <lineage>
        <taxon>Bacteria</taxon>
        <taxon>Pseudomonadati</taxon>
        <taxon>Pseudomonadota</taxon>
        <taxon>Gammaproteobacteria</taxon>
        <taxon>Oceanospirillales</taxon>
        <taxon>Halomonadaceae</taxon>
        <taxon>Kushneria</taxon>
    </lineage>
</organism>
<dbReference type="GO" id="GO:0008478">
    <property type="term" value="F:pyridoxal kinase activity"/>
    <property type="evidence" value="ECO:0007669"/>
    <property type="project" value="UniProtKB-EC"/>
</dbReference>
<dbReference type="SUPFAM" id="SSF53613">
    <property type="entry name" value="Ribokinase-like"/>
    <property type="match status" value="1"/>
</dbReference>
<dbReference type="NCBIfam" id="NF004398">
    <property type="entry name" value="PRK05756.1"/>
    <property type="match status" value="1"/>
</dbReference>
<dbReference type="PANTHER" id="PTHR10534">
    <property type="entry name" value="PYRIDOXAL KINASE"/>
    <property type="match status" value="1"/>
</dbReference>
<dbReference type="EC" id="2.7.1.35" evidence="1"/>
<evidence type="ECO:0000256" key="5">
    <source>
        <dbReference type="ARBA" id="ARBA00022840"/>
    </source>
</evidence>
<dbReference type="Pfam" id="PF08543">
    <property type="entry name" value="Phos_pyr_kin"/>
    <property type="match status" value="1"/>
</dbReference>
<comment type="caution">
    <text evidence="7">The sequence shown here is derived from an EMBL/GenBank/DDBJ whole genome shotgun (WGS) entry which is preliminary data.</text>
</comment>
<dbReference type="GO" id="GO:0009443">
    <property type="term" value="P:pyridoxal 5'-phosphate salvage"/>
    <property type="evidence" value="ECO:0007669"/>
    <property type="project" value="InterPro"/>
</dbReference>
<reference evidence="7 8" key="1">
    <citation type="submission" date="2018-10" db="EMBL/GenBank/DDBJ databases">
        <title>Genomic Encyclopedia of Type Strains, Phase IV (KMG-IV): sequencing the most valuable type-strain genomes for metagenomic binning, comparative biology and taxonomic classification.</title>
        <authorList>
            <person name="Goeker M."/>
        </authorList>
    </citation>
    <scope>NUCLEOTIDE SEQUENCE [LARGE SCALE GENOMIC DNA]</scope>
    <source>
        <strain evidence="7 8">DSM 23229</strain>
    </source>
</reference>
<evidence type="ECO:0000256" key="2">
    <source>
        <dbReference type="ARBA" id="ARBA00022679"/>
    </source>
</evidence>
<dbReference type="InterPro" id="IPR004625">
    <property type="entry name" value="PyrdxlKinase"/>
</dbReference>
<sequence>MPADGKPAGSRVMTHIVSIQSHVAYGYVGNRAAVFPLQRLGLEVTAINTVQFSNHTGYGAFTGEVCSPEHLRDVLDGVEALTGLTDMQAVLSGYMGDEGIGRAVLESVRRVRLANPEALYCCDPVMGDVGRGFFVREGIPAWMRAHAVPSADIVTPNQFELAWLADREIVTLTDALEAAAALRTLGPRVVLVTSLNVTEAGGEEAEAGRIEMLVDTAAGSWRVATPLIEFATPPNGAGDFTAAMFLAHCLREGLSGEGPARALAATAGAVQALFEHTRRAGNRELALIGAQHDIVAPPLQVSAERLR</sequence>
<evidence type="ECO:0000313" key="8">
    <source>
        <dbReference type="Proteomes" id="UP000281975"/>
    </source>
</evidence>
<dbReference type="CDD" id="cd01173">
    <property type="entry name" value="pyridoxal_pyridoxamine_kinase"/>
    <property type="match status" value="1"/>
</dbReference>
<dbReference type="Gene3D" id="3.40.1190.20">
    <property type="match status" value="1"/>
</dbReference>